<dbReference type="PANTHER" id="PTHR43124">
    <property type="entry name" value="PURINE EFFLUX PUMP PBUE"/>
    <property type="match status" value="1"/>
</dbReference>
<comment type="subcellular location">
    <subcellularLocation>
        <location evidence="1">Cell membrane</location>
        <topology evidence="1">Multi-pass membrane protein</topology>
    </subcellularLocation>
</comment>
<dbReference type="InterPro" id="IPR036259">
    <property type="entry name" value="MFS_trans_sf"/>
</dbReference>
<evidence type="ECO:0000256" key="4">
    <source>
        <dbReference type="ARBA" id="ARBA00022989"/>
    </source>
</evidence>
<feature type="transmembrane region" description="Helical" evidence="6">
    <location>
        <begin position="50"/>
        <end position="68"/>
    </location>
</feature>
<organism evidence="8 9">
    <name type="scientific">Pseudomonas fluorescens (strain Pf0-1)</name>
    <dbReference type="NCBI Taxonomy" id="205922"/>
    <lineage>
        <taxon>Bacteria</taxon>
        <taxon>Pseudomonadati</taxon>
        <taxon>Pseudomonadota</taxon>
        <taxon>Gammaproteobacteria</taxon>
        <taxon>Pseudomonadales</taxon>
        <taxon>Pseudomonadaceae</taxon>
        <taxon>Pseudomonas</taxon>
    </lineage>
</organism>
<dbReference type="CDD" id="cd17324">
    <property type="entry name" value="MFS_NepI_like"/>
    <property type="match status" value="1"/>
</dbReference>
<proteinExistence type="predicted"/>
<keyword evidence="5 6" id="KW-0472">Membrane</keyword>
<keyword evidence="4 6" id="KW-1133">Transmembrane helix</keyword>
<name>Q3K9X4_PSEPF</name>
<evidence type="ECO:0000313" key="8">
    <source>
        <dbReference type="EMBL" id="ABA75430.1"/>
    </source>
</evidence>
<keyword evidence="2" id="KW-1003">Cell membrane</keyword>
<dbReference type="PANTHER" id="PTHR43124:SF3">
    <property type="entry name" value="CHLORAMPHENICOL EFFLUX PUMP RV0191"/>
    <property type="match status" value="1"/>
</dbReference>
<dbReference type="Gene3D" id="1.20.1250.20">
    <property type="entry name" value="MFS general substrate transporter like domains"/>
    <property type="match status" value="1"/>
</dbReference>
<feature type="domain" description="Major facilitator superfamily (MFS) profile" evidence="7">
    <location>
        <begin position="54"/>
        <end position="426"/>
    </location>
</feature>
<feature type="transmembrane region" description="Helical" evidence="6">
    <location>
        <begin position="204"/>
        <end position="224"/>
    </location>
</feature>
<dbReference type="KEGG" id="pfo:Pfl01_3692"/>
<evidence type="ECO:0000256" key="6">
    <source>
        <dbReference type="SAM" id="Phobius"/>
    </source>
</evidence>
<dbReference type="InterPro" id="IPR011701">
    <property type="entry name" value="MFS"/>
</dbReference>
<evidence type="ECO:0000256" key="5">
    <source>
        <dbReference type="ARBA" id="ARBA00023136"/>
    </source>
</evidence>
<feature type="transmembrane region" description="Helical" evidence="6">
    <location>
        <begin position="401"/>
        <end position="419"/>
    </location>
</feature>
<feature type="transmembrane region" description="Helical" evidence="6">
    <location>
        <begin position="88"/>
        <end position="108"/>
    </location>
</feature>
<dbReference type="GO" id="GO:0005886">
    <property type="term" value="C:plasma membrane"/>
    <property type="evidence" value="ECO:0007669"/>
    <property type="project" value="UniProtKB-SubCell"/>
</dbReference>
<accession>Q3K9X4</accession>
<protein>
    <submittedName>
        <fullName evidence="8">Putative sugar efflux transporter</fullName>
    </submittedName>
</protein>
<dbReference type="SUPFAM" id="SSF103473">
    <property type="entry name" value="MFS general substrate transporter"/>
    <property type="match status" value="1"/>
</dbReference>
<evidence type="ECO:0000256" key="1">
    <source>
        <dbReference type="ARBA" id="ARBA00004651"/>
    </source>
</evidence>
<evidence type="ECO:0000313" key="9">
    <source>
        <dbReference type="Proteomes" id="UP000002704"/>
    </source>
</evidence>
<dbReference type="EMBL" id="CP000094">
    <property type="protein sequence ID" value="ABA75430.1"/>
    <property type="molecule type" value="Genomic_DNA"/>
</dbReference>
<feature type="transmembrane region" description="Helical" evidence="6">
    <location>
        <begin position="120"/>
        <end position="143"/>
    </location>
</feature>
<feature type="transmembrane region" description="Helical" evidence="6">
    <location>
        <begin position="178"/>
        <end position="198"/>
    </location>
</feature>
<dbReference type="InterPro" id="IPR020846">
    <property type="entry name" value="MFS_dom"/>
</dbReference>
<evidence type="ECO:0000256" key="3">
    <source>
        <dbReference type="ARBA" id="ARBA00022692"/>
    </source>
</evidence>
<dbReference type="InterPro" id="IPR050189">
    <property type="entry name" value="MFS_Efflux_Transporters"/>
</dbReference>
<dbReference type="GO" id="GO:0022857">
    <property type="term" value="F:transmembrane transporter activity"/>
    <property type="evidence" value="ECO:0007669"/>
    <property type="project" value="InterPro"/>
</dbReference>
<keyword evidence="3 6" id="KW-0812">Transmembrane</keyword>
<dbReference type="Pfam" id="PF07690">
    <property type="entry name" value="MFS_1"/>
    <property type="match status" value="1"/>
</dbReference>
<dbReference type="Proteomes" id="UP000002704">
    <property type="component" value="Chromosome"/>
</dbReference>
<feature type="transmembrane region" description="Helical" evidence="6">
    <location>
        <begin position="149"/>
        <end position="166"/>
    </location>
</feature>
<feature type="transmembrane region" description="Helical" evidence="6">
    <location>
        <begin position="245"/>
        <end position="268"/>
    </location>
</feature>
<feature type="transmembrane region" description="Helical" evidence="6">
    <location>
        <begin position="314"/>
        <end position="332"/>
    </location>
</feature>
<feature type="transmembrane region" description="Helical" evidence="6">
    <location>
        <begin position="338"/>
        <end position="362"/>
    </location>
</feature>
<dbReference type="PROSITE" id="PS50850">
    <property type="entry name" value="MFS"/>
    <property type="match status" value="1"/>
</dbReference>
<reference evidence="8 9" key="1">
    <citation type="journal article" date="2009" name="Genome Biol.">
        <title>Genomic and genetic analyses of diversity and plant interactions of Pseudomonas fluorescens.</title>
        <authorList>
            <person name="Silby M.W."/>
            <person name="Cerdeno-Tarraga A.M."/>
            <person name="Vernikos G.S."/>
            <person name="Giddens S.R."/>
            <person name="Jackson R.W."/>
            <person name="Preston G.M."/>
            <person name="Zhang X.X."/>
            <person name="Moon C.D."/>
            <person name="Gehrig S.M."/>
            <person name="Godfrey S.A."/>
            <person name="Knight C.G."/>
            <person name="Malone J.G."/>
            <person name="Robinson Z."/>
            <person name="Spiers A.J."/>
            <person name="Harris S."/>
            <person name="Challis G.L."/>
            <person name="Yaxley A.M."/>
            <person name="Harris D."/>
            <person name="Seeger K."/>
            <person name="Murphy L."/>
            <person name="Rutter S."/>
            <person name="Squares R."/>
            <person name="Quail M.A."/>
            <person name="Saunders E."/>
            <person name="Mavromatis K."/>
            <person name="Brettin T.S."/>
            <person name="Bentley S.D."/>
            <person name="Hothersall J."/>
            <person name="Stephens E."/>
            <person name="Thomas C.M."/>
            <person name="Parkhill J."/>
            <person name="Levy S.B."/>
            <person name="Rainey P.B."/>
            <person name="Thomson N.R."/>
        </authorList>
    </citation>
    <scope>NUCLEOTIDE SEQUENCE [LARGE SCALE GENOMIC DNA]</scope>
    <source>
        <strain evidence="8 9">Pf0-1</strain>
    </source>
</reference>
<sequence>MFGTLTCFSRMCSALPYGLRLLWQNGNPPMNDAPLTSPTLAGTVEPAERLPLGALLALATAGFITVLTEAMPAGLLPQMSAGLDVSQALIGQLVTLYAIGSMLAAIPLTIATRGWRRRPLLLAAISGFAIANSITALSELYWLTLIARLIAGVFAGLLWALLAGYASRMVTPHLQGRAITVAMLGAPLALSLGIPAGTLLGTAVGWRLSFAIMTGLTVLLVIWVRWQVPDFAGERAGKRLPLRQVFTLPGVRSVLFVTLSYVVAHNLLYTYIAPFLEPSGLGAEIDRVLLVFGLASVLSLWIVGSLIDRWLRQLVLVSAALFLLSAIALGLWRESPGVVYTATAVWGLAFGAMPSLLQTALAKTAREAADTAQSMLVTLWNVGIAGGGLAGGLLLNNLGVGSYPWLVAGLLLLTLNATVNARSHGFPNAG</sequence>
<dbReference type="eggNOG" id="COG2814">
    <property type="taxonomic scope" value="Bacteria"/>
</dbReference>
<evidence type="ECO:0000259" key="7">
    <source>
        <dbReference type="PROSITE" id="PS50850"/>
    </source>
</evidence>
<dbReference type="HOGENOM" id="CLU_001265_61_1_6"/>
<evidence type="ECO:0000256" key="2">
    <source>
        <dbReference type="ARBA" id="ARBA00022475"/>
    </source>
</evidence>
<feature type="transmembrane region" description="Helical" evidence="6">
    <location>
        <begin position="374"/>
        <end position="395"/>
    </location>
</feature>
<feature type="transmembrane region" description="Helical" evidence="6">
    <location>
        <begin position="288"/>
        <end position="307"/>
    </location>
</feature>
<dbReference type="AlphaFoldDB" id="Q3K9X4"/>
<gene>
    <name evidence="8" type="ordered locus">Pfl01_3692</name>
</gene>